<sequence>GQRVRRLRQAARLRQVGVPLPPPHLPPVEPERADRSRDGRPRHPPSGHGVHVLPEGGQGHPRL</sequence>
<evidence type="ECO:0000256" key="1">
    <source>
        <dbReference type="SAM" id="MobiDB-lite"/>
    </source>
</evidence>
<feature type="region of interest" description="Disordered" evidence="1">
    <location>
        <begin position="1"/>
        <end position="63"/>
    </location>
</feature>
<organism evidence="2">
    <name type="scientific">uncultured Mycobacteriales bacterium</name>
    <dbReference type="NCBI Taxonomy" id="581187"/>
    <lineage>
        <taxon>Bacteria</taxon>
        <taxon>Bacillati</taxon>
        <taxon>Actinomycetota</taxon>
        <taxon>Actinomycetes</taxon>
        <taxon>Mycobacteriales</taxon>
        <taxon>environmental samples</taxon>
    </lineage>
</organism>
<feature type="compositionally biased region" description="Pro residues" evidence="1">
    <location>
        <begin position="19"/>
        <end position="28"/>
    </location>
</feature>
<reference evidence="2" key="1">
    <citation type="submission" date="2020-02" db="EMBL/GenBank/DDBJ databases">
        <authorList>
            <person name="Meier V. D."/>
        </authorList>
    </citation>
    <scope>NUCLEOTIDE SEQUENCE</scope>
    <source>
        <strain evidence="2">AVDCRST_MAG41</strain>
    </source>
</reference>
<feature type="non-terminal residue" evidence="2">
    <location>
        <position position="1"/>
    </location>
</feature>
<keyword evidence="2" id="KW-0689">Ribosomal protein</keyword>
<dbReference type="EMBL" id="CADCTP010000166">
    <property type="protein sequence ID" value="CAA9248088.1"/>
    <property type="molecule type" value="Genomic_DNA"/>
</dbReference>
<proteinExistence type="predicted"/>
<protein>
    <submittedName>
        <fullName evidence="2">LSU ribosomal protein L28p @ LSU ribosomal protein L28p, zinc-dependent</fullName>
    </submittedName>
</protein>
<name>A0A6J4IBP8_9ACTN</name>
<dbReference type="AlphaFoldDB" id="A0A6J4IBP8"/>
<evidence type="ECO:0000313" key="2">
    <source>
        <dbReference type="EMBL" id="CAA9248088.1"/>
    </source>
</evidence>
<accession>A0A6J4IBP8</accession>
<feature type="compositionally biased region" description="Basic residues" evidence="1">
    <location>
        <begin position="1"/>
        <end position="11"/>
    </location>
</feature>
<feature type="compositionally biased region" description="Basic and acidic residues" evidence="1">
    <location>
        <begin position="29"/>
        <end position="41"/>
    </location>
</feature>
<gene>
    <name evidence="2" type="ORF">AVDCRST_MAG41-1798</name>
</gene>
<keyword evidence="2" id="KW-0687">Ribonucleoprotein</keyword>
<feature type="non-terminal residue" evidence="2">
    <location>
        <position position="63"/>
    </location>
</feature>
<dbReference type="GO" id="GO:0005840">
    <property type="term" value="C:ribosome"/>
    <property type="evidence" value="ECO:0007669"/>
    <property type="project" value="UniProtKB-KW"/>
</dbReference>